<feature type="chain" id="PRO_5043763959" description="SMB domain-containing protein" evidence="3">
    <location>
        <begin position="19"/>
        <end position="504"/>
    </location>
</feature>
<accession>A0AAV4J8I1</accession>
<reference evidence="5 6" key="1">
    <citation type="journal article" date="2021" name="Elife">
        <title>Chloroplast acquisition without the gene transfer in kleptoplastic sea slugs, Plakobranchus ocellatus.</title>
        <authorList>
            <person name="Maeda T."/>
            <person name="Takahashi S."/>
            <person name="Yoshida T."/>
            <person name="Shimamura S."/>
            <person name="Takaki Y."/>
            <person name="Nagai Y."/>
            <person name="Toyoda A."/>
            <person name="Suzuki Y."/>
            <person name="Arimoto A."/>
            <person name="Ishii H."/>
            <person name="Satoh N."/>
            <person name="Nishiyama T."/>
            <person name="Hasebe M."/>
            <person name="Maruyama T."/>
            <person name="Minagawa J."/>
            <person name="Obokata J."/>
            <person name="Shigenobu S."/>
        </authorList>
    </citation>
    <scope>NUCLEOTIDE SEQUENCE [LARGE SCALE GENOMIC DNA]</scope>
</reference>
<feature type="domain" description="SMB" evidence="4">
    <location>
        <begin position="114"/>
        <end position="159"/>
    </location>
</feature>
<evidence type="ECO:0000256" key="3">
    <source>
        <dbReference type="SAM" id="SignalP"/>
    </source>
</evidence>
<dbReference type="InterPro" id="IPR036024">
    <property type="entry name" value="Somatomedin_B-like_dom_sf"/>
</dbReference>
<proteinExistence type="predicted"/>
<feature type="region of interest" description="Disordered" evidence="2">
    <location>
        <begin position="52"/>
        <end position="83"/>
    </location>
</feature>
<evidence type="ECO:0000313" key="6">
    <source>
        <dbReference type="Proteomes" id="UP000762676"/>
    </source>
</evidence>
<organism evidence="5 6">
    <name type="scientific">Elysia marginata</name>
    <dbReference type="NCBI Taxonomy" id="1093978"/>
    <lineage>
        <taxon>Eukaryota</taxon>
        <taxon>Metazoa</taxon>
        <taxon>Spiralia</taxon>
        <taxon>Lophotrochozoa</taxon>
        <taxon>Mollusca</taxon>
        <taxon>Gastropoda</taxon>
        <taxon>Heterobranchia</taxon>
        <taxon>Euthyneura</taxon>
        <taxon>Panpulmonata</taxon>
        <taxon>Sacoglossa</taxon>
        <taxon>Placobranchoidea</taxon>
        <taxon>Plakobranchidae</taxon>
        <taxon>Elysia</taxon>
    </lineage>
</organism>
<dbReference type="AlphaFoldDB" id="A0AAV4J8I1"/>
<gene>
    <name evidence="5" type="ORF">ElyMa_005024000</name>
</gene>
<dbReference type="InterPro" id="IPR001212">
    <property type="entry name" value="Somatomedin_B_dom"/>
</dbReference>
<evidence type="ECO:0000256" key="2">
    <source>
        <dbReference type="SAM" id="MobiDB-lite"/>
    </source>
</evidence>
<dbReference type="EMBL" id="BMAT01010054">
    <property type="protein sequence ID" value="GFS19128.1"/>
    <property type="molecule type" value="Genomic_DNA"/>
</dbReference>
<evidence type="ECO:0000313" key="5">
    <source>
        <dbReference type="EMBL" id="GFS19128.1"/>
    </source>
</evidence>
<keyword evidence="3" id="KW-0732">Signal</keyword>
<feature type="compositionally biased region" description="Polar residues" evidence="2">
    <location>
        <begin position="57"/>
        <end position="79"/>
    </location>
</feature>
<evidence type="ECO:0000256" key="1">
    <source>
        <dbReference type="ARBA" id="ARBA00023157"/>
    </source>
</evidence>
<protein>
    <recommendedName>
        <fullName evidence="4">SMB domain-containing protein</fullName>
    </recommendedName>
</protein>
<comment type="caution">
    <text evidence="5">The sequence shown here is derived from an EMBL/GenBank/DDBJ whole genome shotgun (WGS) entry which is preliminary data.</text>
</comment>
<evidence type="ECO:0000259" key="4">
    <source>
        <dbReference type="PROSITE" id="PS50958"/>
    </source>
</evidence>
<sequence>MGIWYLLMFLALVKFGHSVKKTILLGRPVPPKSSAGQSLGNVDLSDIATSKKAKEQTAGSQTTADSVTFPSSSTESFTVPQGDPACSREATRFVYHSNLCNATDPESYLFSAREKFTCQYRCATKPAYGTSQFECGCDQLCMLQGDCCGDFQILCPETYSKSKKLHTEMRDSLSECVDTNFVTFANVDSGRKVFSLSAPEPAFSASLKNDTSGSFQPQTLEKYSGPFSQYRVIDASKGLVFRNLLDFLRLSPTKTRPLMLSKIVQLGCSDEKLNETDINSSISQVLKWCAPKRIEDAVGPFHRTCSFREIIACRCSDGNVYKTHLHNACIGQNKSISTEFKHKRWNKHFNWWNPKLDDGECAMRTKRWHLRQKRESLVLPGDMILTITPVLIAWDLSTATSMSRRLNGENDNQDALNDLMQQNGPDFIVELSHTIERRLRCPGVGNFLYECVLEECAGGAIITSSPQSYHRFRDGLSRPVSTQSLSPWSNPRQPKPPRCVLAFG</sequence>
<keyword evidence="6" id="KW-1185">Reference proteome</keyword>
<name>A0AAV4J8I1_9GAST</name>
<dbReference type="PROSITE" id="PS00524">
    <property type="entry name" value="SMB_1"/>
    <property type="match status" value="1"/>
</dbReference>
<dbReference type="SUPFAM" id="SSF90188">
    <property type="entry name" value="Somatomedin B domain"/>
    <property type="match status" value="1"/>
</dbReference>
<keyword evidence="1" id="KW-1015">Disulfide bond</keyword>
<dbReference type="Pfam" id="PF01033">
    <property type="entry name" value="Somatomedin_B"/>
    <property type="match status" value="1"/>
</dbReference>
<dbReference type="Proteomes" id="UP000762676">
    <property type="component" value="Unassembled WGS sequence"/>
</dbReference>
<feature type="signal peptide" evidence="3">
    <location>
        <begin position="1"/>
        <end position="18"/>
    </location>
</feature>
<dbReference type="PROSITE" id="PS50958">
    <property type="entry name" value="SMB_2"/>
    <property type="match status" value="1"/>
</dbReference>
<dbReference type="Gene3D" id="4.10.410.20">
    <property type="match status" value="1"/>
</dbReference>